<dbReference type="KEGG" id="tpol:Mal48_28390"/>
<accession>A0A517QPM4</accession>
<dbReference type="EMBL" id="CP036267">
    <property type="protein sequence ID" value="QDT33586.1"/>
    <property type="molecule type" value="Genomic_DNA"/>
</dbReference>
<sequence length="189" mass="21138">MIETPFQSGFLQRVKHHVEREESLLSQLQQTLRQLGRLRPDDSRSATNEKQLNGPLLNSPLLNGPLVNGPLLLGQLSAEVESISRSRRQLKNEAAKSLGVTTKEIHFSSLLKRIGTPNALEVAESIRQVRKDLTRTLGILQASIRSLLIERQLIEVSLEALGVGVIQEKYDESGERLTIHPESHLETRS</sequence>
<name>A0A517QPM4_9PLAN</name>
<protein>
    <submittedName>
        <fullName evidence="2">Uncharacterized protein</fullName>
    </submittedName>
</protein>
<keyword evidence="3" id="KW-1185">Reference proteome</keyword>
<evidence type="ECO:0000313" key="2">
    <source>
        <dbReference type="EMBL" id="QDT33586.1"/>
    </source>
</evidence>
<dbReference type="AlphaFoldDB" id="A0A517QPM4"/>
<evidence type="ECO:0000256" key="1">
    <source>
        <dbReference type="SAM" id="MobiDB-lite"/>
    </source>
</evidence>
<evidence type="ECO:0000313" key="3">
    <source>
        <dbReference type="Proteomes" id="UP000315724"/>
    </source>
</evidence>
<organism evidence="2 3">
    <name type="scientific">Thalassoglobus polymorphus</name>
    <dbReference type="NCBI Taxonomy" id="2527994"/>
    <lineage>
        <taxon>Bacteria</taxon>
        <taxon>Pseudomonadati</taxon>
        <taxon>Planctomycetota</taxon>
        <taxon>Planctomycetia</taxon>
        <taxon>Planctomycetales</taxon>
        <taxon>Planctomycetaceae</taxon>
        <taxon>Thalassoglobus</taxon>
    </lineage>
</organism>
<reference evidence="2 3" key="1">
    <citation type="submission" date="2019-02" db="EMBL/GenBank/DDBJ databases">
        <title>Deep-cultivation of Planctomycetes and their phenomic and genomic characterization uncovers novel biology.</title>
        <authorList>
            <person name="Wiegand S."/>
            <person name="Jogler M."/>
            <person name="Boedeker C."/>
            <person name="Pinto D."/>
            <person name="Vollmers J."/>
            <person name="Rivas-Marin E."/>
            <person name="Kohn T."/>
            <person name="Peeters S.H."/>
            <person name="Heuer A."/>
            <person name="Rast P."/>
            <person name="Oberbeckmann S."/>
            <person name="Bunk B."/>
            <person name="Jeske O."/>
            <person name="Meyerdierks A."/>
            <person name="Storesund J.E."/>
            <person name="Kallscheuer N."/>
            <person name="Luecker S."/>
            <person name="Lage O.M."/>
            <person name="Pohl T."/>
            <person name="Merkel B.J."/>
            <person name="Hornburger P."/>
            <person name="Mueller R.-W."/>
            <person name="Bruemmer F."/>
            <person name="Labrenz M."/>
            <person name="Spormann A.M."/>
            <person name="Op den Camp H."/>
            <person name="Overmann J."/>
            <person name="Amann R."/>
            <person name="Jetten M.S.M."/>
            <person name="Mascher T."/>
            <person name="Medema M.H."/>
            <person name="Devos D.P."/>
            <person name="Kaster A.-K."/>
            <person name="Ovreas L."/>
            <person name="Rohde M."/>
            <person name="Galperin M.Y."/>
            <person name="Jogler C."/>
        </authorList>
    </citation>
    <scope>NUCLEOTIDE SEQUENCE [LARGE SCALE GENOMIC DNA]</scope>
    <source>
        <strain evidence="2 3">Mal48</strain>
    </source>
</reference>
<dbReference type="Proteomes" id="UP000315724">
    <property type="component" value="Chromosome"/>
</dbReference>
<feature type="region of interest" description="Disordered" evidence="1">
    <location>
        <begin position="36"/>
        <end position="55"/>
    </location>
</feature>
<proteinExistence type="predicted"/>
<gene>
    <name evidence="2" type="ORF">Mal48_28390</name>
</gene>